<evidence type="ECO:0000313" key="8">
    <source>
        <dbReference type="EMBL" id="GIU46324.1"/>
    </source>
</evidence>
<keyword evidence="2 4" id="KW-0807">Transducer</keyword>
<dbReference type="CDD" id="cd11386">
    <property type="entry name" value="MCP_signal"/>
    <property type="match status" value="1"/>
</dbReference>
<dbReference type="Gene3D" id="3.30.450.20">
    <property type="entry name" value="PAS domain"/>
    <property type="match status" value="2"/>
</dbReference>
<dbReference type="InterPro" id="IPR004089">
    <property type="entry name" value="MCPsignal_dom"/>
</dbReference>
<dbReference type="SUPFAM" id="SSF58104">
    <property type="entry name" value="Methyl-accepting chemotaxis protein (MCP) signaling domain"/>
    <property type="match status" value="1"/>
</dbReference>
<dbReference type="Gene3D" id="1.10.287.950">
    <property type="entry name" value="Methyl-accepting chemotaxis protein"/>
    <property type="match status" value="1"/>
</dbReference>
<keyword evidence="5" id="KW-0812">Transmembrane</keyword>
<proteinExistence type="inferred from homology"/>
<feature type="transmembrane region" description="Helical" evidence="5">
    <location>
        <begin position="296"/>
        <end position="319"/>
    </location>
</feature>
<dbReference type="PANTHER" id="PTHR32089:SF55">
    <property type="entry name" value="METHYL ACCEPTING SENSORY TRANSDUCER WITH CACHE_2 SMALL MOLECULE BINDING DOMAIN"/>
    <property type="match status" value="1"/>
</dbReference>
<organism evidence="8 9">
    <name type="scientific">Shewanella algidipiscicola</name>
    <dbReference type="NCBI Taxonomy" id="614070"/>
    <lineage>
        <taxon>Bacteria</taxon>
        <taxon>Pseudomonadati</taxon>
        <taxon>Pseudomonadota</taxon>
        <taxon>Gammaproteobacteria</taxon>
        <taxon>Alteromonadales</taxon>
        <taxon>Shewanellaceae</taxon>
        <taxon>Shewanella</taxon>
    </lineage>
</organism>
<dbReference type="Pfam" id="PF00672">
    <property type="entry name" value="HAMP"/>
    <property type="match status" value="1"/>
</dbReference>
<feature type="transmembrane region" description="Helical" evidence="5">
    <location>
        <begin position="25"/>
        <end position="44"/>
    </location>
</feature>
<dbReference type="PANTHER" id="PTHR32089">
    <property type="entry name" value="METHYL-ACCEPTING CHEMOTAXIS PROTEIN MCPB"/>
    <property type="match status" value="1"/>
</dbReference>
<evidence type="ECO:0000313" key="9">
    <source>
        <dbReference type="Proteomes" id="UP000761574"/>
    </source>
</evidence>
<dbReference type="Pfam" id="PF00015">
    <property type="entry name" value="MCPsignal"/>
    <property type="match status" value="1"/>
</dbReference>
<dbReference type="PROSITE" id="PS50111">
    <property type="entry name" value="CHEMOTAXIS_TRANSDUC_2"/>
    <property type="match status" value="1"/>
</dbReference>
<feature type="domain" description="HAMP" evidence="7">
    <location>
        <begin position="316"/>
        <end position="370"/>
    </location>
</feature>
<keyword evidence="9" id="KW-1185">Reference proteome</keyword>
<evidence type="ECO:0000256" key="4">
    <source>
        <dbReference type="PROSITE-ProRule" id="PRU00284"/>
    </source>
</evidence>
<comment type="similarity">
    <text evidence="3">Belongs to the methyl-accepting chemotaxis (MCP) protein family.</text>
</comment>
<dbReference type="SMART" id="SM00283">
    <property type="entry name" value="MA"/>
    <property type="match status" value="1"/>
</dbReference>
<evidence type="ECO:0000256" key="3">
    <source>
        <dbReference type="ARBA" id="ARBA00029447"/>
    </source>
</evidence>
<evidence type="ECO:0000256" key="5">
    <source>
        <dbReference type="SAM" id="Phobius"/>
    </source>
</evidence>
<gene>
    <name evidence="8" type="ORF">TUM4630_16510</name>
</gene>
<sequence>MVIVNVLLFLAIGSAQLLNFKKALISSSVILLALSLLVSNWLSYTHIRDLTINSVNQKSIALVDAESSKLSTWFDSQVLAVTSVVNNYKSGLPHQDFAAVARLAQSGSHLTNICLGFESGIAYSSNSDHGWTDGISPADYDPRQRPWYKQGRSADGLDITDVYLDKFTGEQGVSIVSDLGDGAIFGSIELSRLHSSVANIAFPGAVAVITDGTGKIMASSATEYPIGQHFSAMGLGQVELQMLSNQTTQQAYRFNGIEKLAFSKAIELLNDKRWYLFIGVDKSVAYAEVEDALHDAIMLSLLVLVMAILASLAILKILYRPILALKEMVEDLAMGNGDLTRRLTVNSDDDLGQISAGINRFIAKLQEMLLEIKSAAAHISHSAQSLQAQTDSNAKILAAHIQETDQVVTAIEEMNATAHDVAQNASDTAQFTQHTNTQTANARECVSEAKATVAQLMLEVDNTATDIAAIDKDTLNITHVLKVIGDIADQTNLLALNAAIEAARAGEQGRGFAVVADEVRALAARTQASTAEIETTLAKLRLGADNAISAMQVTKDTCQKTTQATDLVADDLDIIGNSVRHISDLNAQIATAAEEQSSVAAEITRNIASMSEMVTALTASGDAAVAETTELTAAHGTLSQLVAQFKLS</sequence>
<keyword evidence="5" id="KW-0472">Membrane</keyword>
<dbReference type="CDD" id="cd06225">
    <property type="entry name" value="HAMP"/>
    <property type="match status" value="1"/>
</dbReference>
<evidence type="ECO:0000256" key="2">
    <source>
        <dbReference type="ARBA" id="ARBA00023224"/>
    </source>
</evidence>
<protein>
    <submittedName>
        <fullName evidence="8">Methyl-accepting chemotaxis protein</fullName>
    </submittedName>
</protein>
<name>A0ABQ4PFN1_9GAMM</name>
<evidence type="ECO:0000259" key="7">
    <source>
        <dbReference type="PROSITE" id="PS50885"/>
    </source>
</evidence>
<comment type="subcellular location">
    <subcellularLocation>
        <location evidence="1">Membrane</location>
    </subcellularLocation>
</comment>
<dbReference type="InterPro" id="IPR003660">
    <property type="entry name" value="HAMP_dom"/>
</dbReference>
<dbReference type="SMART" id="SM00304">
    <property type="entry name" value="HAMP"/>
    <property type="match status" value="1"/>
</dbReference>
<evidence type="ECO:0000256" key="1">
    <source>
        <dbReference type="ARBA" id="ARBA00004370"/>
    </source>
</evidence>
<dbReference type="SUPFAM" id="SSF103190">
    <property type="entry name" value="Sensory domain-like"/>
    <property type="match status" value="1"/>
</dbReference>
<dbReference type="Proteomes" id="UP000761574">
    <property type="component" value="Unassembled WGS sequence"/>
</dbReference>
<feature type="domain" description="Methyl-accepting transducer" evidence="6">
    <location>
        <begin position="375"/>
        <end position="611"/>
    </location>
</feature>
<dbReference type="PROSITE" id="PS50885">
    <property type="entry name" value="HAMP"/>
    <property type="match status" value="1"/>
</dbReference>
<keyword evidence="5" id="KW-1133">Transmembrane helix</keyword>
<accession>A0ABQ4PFN1</accession>
<comment type="caution">
    <text evidence="8">The sequence shown here is derived from an EMBL/GenBank/DDBJ whole genome shotgun (WGS) entry which is preliminary data.</text>
</comment>
<reference evidence="8 9" key="1">
    <citation type="submission" date="2021-05" db="EMBL/GenBank/DDBJ databases">
        <title>Molecular characterization for Shewanella algae harboring chromosomal blaOXA-55-like strains isolated from clinical and environment sample.</title>
        <authorList>
            <person name="Ohama Y."/>
            <person name="Aoki K."/>
            <person name="Harada S."/>
            <person name="Moriya K."/>
            <person name="Ishii Y."/>
            <person name="Tateda K."/>
        </authorList>
    </citation>
    <scope>NUCLEOTIDE SEQUENCE [LARGE SCALE GENOMIC DNA]</scope>
    <source>
        <strain evidence="8 9">LMG 23746</strain>
    </source>
</reference>
<dbReference type="InterPro" id="IPR029151">
    <property type="entry name" value="Sensor-like_sf"/>
</dbReference>
<evidence type="ECO:0000259" key="6">
    <source>
        <dbReference type="PROSITE" id="PS50111"/>
    </source>
</evidence>
<dbReference type="EMBL" id="BPFB01000016">
    <property type="protein sequence ID" value="GIU46324.1"/>
    <property type="molecule type" value="Genomic_DNA"/>
</dbReference>